<dbReference type="PANTHER" id="PTHR43649:SF12">
    <property type="entry name" value="DIACETYLCHITOBIOSE BINDING PROTEIN DASA"/>
    <property type="match status" value="1"/>
</dbReference>
<comment type="similarity">
    <text evidence="2">Belongs to the bacterial solute-binding protein 1 family.</text>
</comment>
<reference evidence="4 5" key="1">
    <citation type="submission" date="2015-12" db="EMBL/GenBank/DDBJ databases">
        <authorList>
            <person name="Shamseldin A."/>
            <person name="Moawad H."/>
            <person name="Abd El-Rahim W.M."/>
            <person name="Sadowsky M.J."/>
        </authorList>
    </citation>
    <scope>NUCLEOTIDE SEQUENCE [LARGE SCALE GENOMIC DNA]</scope>
    <source>
        <strain evidence="4 5">SJ5A-1</strain>
    </source>
</reference>
<accession>A0A0W7WFG7</accession>
<evidence type="ECO:0000313" key="4">
    <source>
        <dbReference type="EMBL" id="KUF09361.1"/>
    </source>
</evidence>
<name>A0A0W7WFG7_9RHOB</name>
<dbReference type="RefSeq" id="WP_058863639.1">
    <property type="nucleotide sequence ID" value="NZ_LPXO01000014.1"/>
</dbReference>
<keyword evidence="5" id="KW-1185">Reference proteome</keyword>
<evidence type="ECO:0000313" key="5">
    <source>
        <dbReference type="Proteomes" id="UP000054396"/>
    </source>
</evidence>
<dbReference type="InterPro" id="IPR050490">
    <property type="entry name" value="Bact_solute-bd_prot1"/>
</dbReference>
<feature type="chain" id="PRO_5006936254" description="ABC transporter substrate-binding protein" evidence="3">
    <location>
        <begin position="31"/>
        <end position="430"/>
    </location>
</feature>
<organism evidence="4 5">
    <name type="scientific">Pseudoponticoccus marisrubri</name>
    <dbReference type="NCBI Taxonomy" id="1685382"/>
    <lineage>
        <taxon>Bacteria</taxon>
        <taxon>Pseudomonadati</taxon>
        <taxon>Pseudomonadota</taxon>
        <taxon>Alphaproteobacteria</taxon>
        <taxon>Rhodobacterales</taxon>
        <taxon>Roseobacteraceae</taxon>
        <taxon>Pseudoponticoccus</taxon>
    </lineage>
</organism>
<dbReference type="Gene3D" id="3.40.190.10">
    <property type="entry name" value="Periplasmic binding protein-like II"/>
    <property type="match status" value="1"/>
</dbReference>
<dbReference type="EMBL" id="LPXO01000014">
    <property type="protein sequence ID" value="KUF09361.1"/>
    <property type="molecule type" value="Genomic_DNA"/>
</dbReference>
<gene>
    <name evidence="4" type="ORF">AVJ23_18125</name>
</gene>
<evidence type="ECO:0000256" key="1">
    <source>
        <dbReference type="ARBA" id="ARBA00004418"/>
    </source>
</evidence>
<dbReference type="Pfam" id="PF13416">
    <property type="entry name" value="SBP_bac_8"/>
    <property type="match status" value="1"/>
</dbReference>
<protein>
    <recommendedName>
        <fullName evidence="6">ABC transporter substrate-binding protein</fullName>
    </recommendedName>
</protein>
<dbReference type="SUPFAM" id="SSF53850">
    <property type="entry name" value="Periplasmic binding protein-like II"/>
    <property type="match status" value="1"/>
</dbReference>
<sequence length="430" mass="46322">MTFTQIPAMRRAVAGSVSAIALFSASSALAVELDLMISDVDGKANIIAEFAERYQEVNPDVEITLNAVGYNVIREQLPIQMEAGTGPDLAFVTNLGGLNPYYVDLTPHVDAEAWEAAYGAVLPWYRAGAPDGIYGFHTEMTVTGPYVNLTMFEEAGVEVPADGATWEEWAEATAQVMDETGAYAAMVMDRSGHRMAGPAMSYGAAYFDADGNMVIDEGFRTFAQLMIDWHNDGLMPPDIWPAVSGSKYANGNEMFFNQDTPFYMSGSWNTGNVQNNVGDKFDWTVVPVPCGPAGCGVMPGGAGLVAFQSDDPEKEAAAAQFVAWMGEEAQAREWYSRTFAIPAHAKLQNEGLDYVAAGASEQVAEGLTAFTKMAARAAEQTPQAYDLQGDPKNFVIFNATTQYLAAAMNGELTLDEAIEKIEEEVATNAN</sequence>
<comment type="subcellular location">
    <subcellularLocation>
        <location evidence="1">Periplasm</location>
    </subcellularLocation>
</comment>
<dbReference type="OrthoDB" id="6416561at2"/>
<evidence type="ECO:0000256" key="3">
    <source>
        <dbReference type="SAM" id="SignalP"/>
    </source>
</evidence>
<dbReference type="AlphaFoldDB" id="A0A0W7WFG7"/>
<dbReference type="Proteomes" id="UP000054396">
    <property type="component" value="Unassembled WGS sequence"/>
</dbReference>
<comment type="caution">
    <text evidence="4">The sequence shown here is derived from an EMBL/GenBank/DDBJ whole genome shotgun (WGS) entry which is preliminary data.</text>
</comment>
<evidence type="ECO:0008006" key="6">
    <source>
        <dbReference type="Google" id="ProtNLM"/>
    </source>
</evidence>
<proteinExistence type="inferred from homology"/>
<dbReference type="InterPro" id="IPR006059">
    <property type="entry name" value="SBP"/>
</dbReference>
<dbReference type="PANTHER" id="PTHR43649">
    <property type="entry name" value="ARABINOSE-BINDING PROTEIN-RELATED"/>
    <property type="match status" value="1"/>
</dbReference>
<keyword evidence="3" id="KW-0732">Signal</keyword>
<dbReference type="GO" id="GO:0042597">
    <property type="term" value="C:periplasmic space"/>
    <property type="evidence" value="ECO:0007669"/>
    <property type="project" value="UniProtKB-SubCell"/>
</dbReference>
<dbReference type="STRING" id="1685382.AVJ23_18125"/>
<feature type="signal peptide" evidence="3">
    <location>
        <begin position="1"/>
        <end position="30"/>
    </location>
</feature>
<evidence type="ECO:0000256" key="2">
    <source>
        <dbReference type="ARBA" id="ARBA00008520"/>
    </source>
</evidence>